<dbReference type="Gene3D" id="1.10.3720.10">
    <property type="entry name" value="MetI-like"/>
    <property type="match status" value="1"/>
</dbReference>
<gene>
    <name evidence="9" type="ORF">J2S07_002696</name>
</gene>
<dbReference type="InterPro" id="IPR000515">
    <property type="entry name" value="MetI-like"/>
</dbReference>
<accession>A0ABT9V605</accession>
<comment type="function">
    <text evidence="7">Part of the binding-protein-dependent transport system for phosphate; probably responsible for the translocation of the substrate across the membrane.</text>
</comment>
<keyword evidence="5 6" id="KW-0472">Membrane</keyword>
<dbReference type="Proteomes" id="UP001231362">
    <property type="component" value="Unassembled WGS sequence"/>
</dbReference>
<evidence type="ECO:0000256" key="7">
    <source>
        <dbReference type="RuleBase" id="RU363054"/>
    </source>
</evidence>
<evidence type="ECO:0000256" key="1">
    <source>
        <dbReference type="ARBA" id="ARBA00004141"/>
    </source>
</evidence>
<dbReference type="InterPro" id="IPR035906">
    <property type="entry name" value="MetI-like_sf"/>
</dbReference>
<feature type="transmembrane region" description="Helical" evidence="6">
    <location>
        <begin position="39"/>
        <end position="59"/>
    </location>
</feature>
<dbReference type="CDD" id="cd06261">
    <property type="entry name" value="TM_PBP2"/>
    <property type="match status" value="1"/>
</dbReference>
<feature type="transmembrane region" description="Helical" evidence="6">
    <location>
        <begin position="135"/>
        <end position="159"/>
    </location>
</feature>
<comment type="caution">
    <text evidence="9">The sequence shown here is derived from an EMBL/GenBank/DDBJ whole genome shotgun (WGS) entry which is preliminary data.</text>
</comment>
<evidence type="ECO:0000256" key="5">
    <source>
        <dbReference type="ARBA" id="ARBA00023136"/>
    </source>
</evidence>
<evidence type="ECO:0000313" key="9">
    <source>
        <dbReference type="EMBL" id="MDQ0156376.1"/>
    </source>
</evidence>
<name>A0ABT9V605_9BACL</name>
<keyword evidence="7" id="KW-0592">Phosphate transport</keyword>
<feature type="transmembrane region" description="Helical" evidence="6">
    <location>
        <begin position="215"/>
        <end position="236"/>
    </location>
</feature>
<dbReference type="SUPFAM" id="SSF161098">
    <property type="entry name" value="MetI-like"/>
    <property type="match status" value="1"/>
</dbReference>
<feature type="domain" description="ABC transmembrane type-1" evidence="8">
    <location>
        <begin position="95"/>
        <end position="307"/>
    </location>
</feature>
<comment type="subcellular location">
    <subcellularLocation>
        <location evidence="6">Cell membrane</location>
        <topology evidence="6">Multi-pass membrane protein</topology>
    </subcellularLocation>
    <subcellularLocation>
        <location evidence="1">Membrane</location>
        <topology evidence="1">Multi-pass membrane protein</topology>
    </subcellularLocation>
</comment>
<dbReference type="PANTHER" id="PTHR42727:SF1">
    <property type="entry name" value="PHOSPHATE TRANSPORT SYSTEM PERMEASE"/>
    <property type="match status" value="1"/>
</dbReference>
<keyword evidence="2 6" id="KW-0813">Transport</keyword>
<evidence type="ECO:0000256" key="2">
    <source>
        <dbReference type="ARBA" id="ARBA00022448"/>
    </source>
</evidence>
<dbReference type="Pfam" id="PF00528">
    <property type="entry name" value="BPD_transp_1"/>
    <property type="match status" value="1"/>
</dbReference>
<evidence type="ECO:0000313" key="10">
    <source>
        <dbReference type="Proteomes" id="UP001231362"/>
    </source>
</evidence>
<dbReference type="InterPro" id="IPR011864">
    <property type="entry name" value="Phosphate_PstC"/>
</dbReference>
<keyword evidence="4 6" id="KW-1133">Transmembrane helix</keyword>
<keyword evidence="10" id="KW-1185">Reference proteome</keyword>
<evidence type="ECO:0000259" key="8">
    <source>
        <dbReference type="PROSITE" id="PS50928"/>
    </source>
</evidence>
<proteinExistence type="inferred from homology"/>
<reference evidence="9 10" key="1">
    <citation type="submission" date="2023-07" db="EMBL/GenBank/DDBJ databases">
        <title>Genomic Encyclopedia of Type Strains, Phase IV (KMG-IV): sequencing the most valuable type-strain genomes for metagenomic binning, comparative biology and taxonomic classification.</title>
        <authorList>
            <person name="Goeker M."/>
        </authorList>
    </citation>
    <scope>NUCLEOTIDE SEQUENCE [LARGE SCALE GENOMIC DNA]</scope>
    <source>
        <strain evidence="9 10">DSM 23948</strain>
    </source>
</reference>
<dbReference type="NCBIfam" id="TIGR02138">
    <property type="entry name" value="phosphate_pstC"/>
    <property type="match status" value="1"/>
</dbReference>
<organism evidence="9 10">
    <name type="scientific">Anoxybacillus andreesenii</name>
    <dbReference type="NCBI Taxonomy" id="1325932"/>
    <lineage>
        <taxon>Bacteria</taxon>
        <taxon>Bacillati</taxon>
        <taxon>Bacillota</taxon>
        <taxon>Bacilli</taxon>
        <taxon>Bacillales</taxon>
        <taxon>Anoxybacillaceae</taxon>
        <taxon>Anoxybacillus</taxon>
    </lineage>
</organism>
<dbReference type="PANTHER" id="PTHR42727">
    <property type="entry name" value="PHOSPHATE TRANSPORT SYSTEM PERMEASE PROTEIN"/>
    <property type="match status" value="1"/>
</dbReference>
<evidence type="ECO:0000256" key="6">
    <source>
        <dbReference type="RuleBase" id="RU363032"/>
    </source>
</evidence>
<feature type="transmembrane region" description="Helical" evidence="6">
    <location>
        <begin position="99"/>
        <end position="123"/>
    </location>
</feature>
<evidence type="ECO:0000256" key="3">
    <source>
        <dbReference type="ARBA" id="ARBA00022692"/>
    </source>
</evidence>
<feature type="transmembrane region" description="Helical" evidence="6">
    <location>
        <begin position="285"/>
        <end position="307"/>
    </location>
</feature>
<protein>
    <recommendedName>
        <fullName evidence="7">Phosphate transport system permease protein</fullName>
    </recommendedName>
</protein>
<sequence>MNKTINQANEKKLEIRKMIQQNKQSTSISSIVEKMIPKLLLVIAIISVVTTAGILITLLSETVAFFREVSFVEFFTGTVLKPLGQNAQFGVLPLLTGTLLSSAIAMLVAIPIGLMTAVYLSEYASDKVRRVLKPILEILAGIPTIVYGFFALTFVTPILRSIIPGLEPTNILSPGIVMGIMIIPMVASLSEDALGAVPNAMREGALALGATKLEVTWKVVVPAAISGIIASFVLGISRAIGETMIVTIASGSSKNFTFDLTQSMQTMTAYIVEVTGGDAPAGSTLYYSLYAVAMTLFVFTLVMNLIAQYVSRKFREEY</sequence>
<comment type="similarity">
    <text evidence="7">Belongs to the binding-protein-dependent transport system permease family. CysTW subfamily.</text>
</comment>
<feature type="transmembrane region" description="Helical" evidence="6">
    <location>
        <begin position="171"/>
        <end position="194"/>
    </location>
</feature>
<dbReference type="EMBL" id="JAUSTU010000012">
    <property type="protein sequence ID" value="MDQ0156376.1"/>
    <property type="molecule type" value="Genomic_DNA"/>
</dbReference>
<keyword evidence="3 6" id="KW-0812">Transmembrane</keyword>
<keyword evidence="7" id="KW-1003">Cell membrane</keyword>
<evidence type="ECO:0000256" key="4">
    <source>
        <dbReference type="ARBA" id="ARBA00022989"/>
    </source>
</evidence>
<dbReference type="PROSITE" id="PS50928">
    <property type="entry name" value="ABC_TM1"/>
    <property type="match status" value="1"/>
</dbReference>